<dbReference type="OrthoDB" id="3638161at2"/>
<comment type="caution">
    <text evidence="2">The sequence shown here is derived from an EMBL/GenBank/DDBJ whole genome shotgun (WGS) entry which is preliminary data.</text>
</comment>
<dbReference type="RefSeq" id="WP_141999977.1">
    <property type="nucleotide sequence ID" value="NZ_VFML01000001.1"/>
</dbReference>
<dbReference type="AlphaFoldDB" id="A0A542DMF9"/>
<organism evidence="2 3">
    <name type="scientific">Amycolatopsis cihanbeyliensis</name>
    <dbReference type="NCBI Taxonomy" id="1128664"/>
    <lineage>
        <taxon>Bacteria</taxon>
        <taxon>Bacillati</taxon>
        <taxon>Actinomycetota</taxon>
        <taxon>Actinomycetes</taxon>
        <taxon>Pseudonocardiales</taxon>
        <taxon>Pseudonocardiaceae</taxon>
        <taxon>Amycolatopsis</taxon>
    </lineage>
</organism>
<feature type="region of interest" description="Disordered" evidence="1">
    <location>
        <begin position="1"/>
        <end position="69"/>
    </location>
</feature>
<evidence type="ECO:0000313" key="2">
    <source>
        <dbReference type="EMBL" id="TQJ04281.1"/>
    </source>
</evidence>
<feature type="region of interest" description="Disordered" evidence="1">
    <location>
        <begin position="166"/>
        <end position="189"/>
    </location>
</feature>
<evidence type="ECO:0000256" key="1">
    <source>
        <dbReference type="SAM" id="MobiDB-lite"/>
    </source>
</evidence>
<sequence length="189" mass="20035">MASAGDEYLRSVLGGEDAGQVNVTGGGSTPGAAPEARHDIEDEIAEERADAQERLEEHREGGGGSWLDGINRVAASVGGGYLFDEETIAAKIREFENLRDQITEKYDELRQAAAACTPPSPDAPAVNQAKAAQESINKAAEHNKAMAEYAQSYIDALRKANGTYVEKEEDTAEVFKDRGEDGSSSGTGA</sequence>
<dbReference type="EMBL" id="VFML01000001">
    <property type="protein sequence ID" value="TQJ04281.1"/>
    <property type="molecule type" value="Genomic_DNA"/>
</dbReference>
<gene>
    <name evidence="2" type="ORF">FB471_4067</name>
</gene>
<proteinExistence type="predicted"/>
<reference evidence="2 3" key="1">
    <citation type="submission" date="2019-06" db="EMBL/GenBank/DDBJ databases">
        <title>Sequencing the genomes of 1000 actinobacteria strains.</title>
        <authorList>
            <person name="Klenk H.-P."/>
        </authorList>
    </citation>
    <scope>NUCLEOTIDE SEQUENCE [LARGE SCALE GENOMIC DNA]</scope>
    <source>
        <strain evidence="2 3">DSM 45679</strain>
    </source>
</reference>
<keyword evidence="3" id="KW-1185">Reference proteome</keyword>
<dbReference type="Proteomes" id="UP000320876">
    <property type="component" value="Unassembled WGS sequence"/>
</dbReference>
<protein>
    <recommendedName>
        <fullName evidence="4">PE family protein</fullName>
    </recommendedName>
</protein>
<name>A0A542DMF9_AMYCI</name>
<evidence type="ECO:0000313" key="3">
    <source>
        <dbReference type="Proteomes" id="UP000320876"/>
    </source>
</evidence>
<evidence type="ECO:0008006" key="4">
    <source>
        <dbReference type="Google" id="ProtNLM"/>
    </source>
</evidence>
<feature type="compositionally biased region" description="Basic and acidic residues" evidence="1">
    <location>
        <begin position="35"/>
        <end position="61"/>
    </location>
</feature>
<accession>A0A542DMF9</accession>